<evidence type="ECO:0000256" key="1">
    <source>
        <dbReference type="SAM" id="MobiDB-lite"/>
    </source>
</evidence>
<gene>
    <name evidence="2" type="ORF">OFUS_LOCUS5718</name>
</gene>
<dbReference type="PANTHER" id="PTHR33480">
    <property type="entry name" value="SET DOMAIN-CONTAINING PROTEIN-RELATED"/>
    <property type="match status" value="1"/>
</dbReference>
<accession>A0A8S4NBF3</accession>
<evidence type="ECO:0000313" key="3">
    <source>
        <dbReference type="Proteomes" id="UP000749559"/>
    </source>
</evidence>
<sequence>SKLKPWVDPWINSSSSSSIDSCDVEIQNILSGPLFENTCIADSDDSPTNNLGLPDIQKHLKSPPVQQVCDVTHPGIYVRKVRHTSNTSHGIKKKNSLVYDAKHCCFFCKKVVTNISSHLRGKHGCEEEIMDIKNCTNKNIVRAKLDIIRNKGDHFHNVKTCRAKEGELLVRLSAGDLDIEKYGPCPMCLQWVVFGSTMYRHQKICPSKTLENLDSSPKSNTQQASTQDSDNSLTANIALT</sequence>
<dbReference type="AlphaFoldDB" id="A0A8S4NBF3"/>
<organism evidence="2 3">
    <name type="scientific">Owenia fusiformis</name>
    <name type="common">Polychaete worm</name>
    <dbReference type="NCBI Taxonomy" id="6347"/>
    <lineage>
        <taxon>Eukaryota</taxon>
        <taxon>Metazoa</taxon>
        <taxon>Spiralia</taxon>
        <taxon>Lophotrochozoa</taxon>
        <taxon>Annelida</taxon>
        <taxon>Polychaeta</taxon>
        <taxon>Sedentaria</taxon>
        <taxon>Canalipalpata</taxon>
        <taxon>Sabellida</taxon>
        <taxon>Oweniida</taxon>
        <taxon>Oweniidae</taxon>
        <taxon>Owenia</taxon>
    </lineage>
</organism>
<reference evidence="2" key="1">
    <citation type="submission" date="2022-03" db="EMBL/GenBank/DDBJ databases">
        <authorList>
            <person name="Martin C."/>
        </authorList>
    </citation>
    <scope>NUCLEOTIDE SEQUENCE</scope>
</reference>
<protein>
    <submittedName>
        <fullName evidence="2">Uncharacterized protein</fullName>
    </submittedName>
</protein>
<proteinExistence type="predicted"/>
<feature type="region of interest" description="Disordered" evidence="1">
    <location>
        <begin position="211"/>
        <end position="233"/>
    </location>
</feature>
<dbReference type="PANTHER" id="PTHR33480:SF1">
    <property type="entry name" value="TYR RECOMBINASE DOMAIN-CONTAINING PROTEIN"/>
    <property type="match status" value="1"/>
</dbReference>
<comment type="caution">
    <text evidence="2">The sequence shown here is derived from an EMBL/GenBank/DDBJ whole genome shotgun (WGS) entry which is preliminary data.</text>
</comment>
<name>A0A8S4NBF3_OWEFU</name>
<dbReference type="Proteomes" id="UP000749559">
    <property type="component" value="Unassembled WGS sequence"/>
</dbReference>
<evidence type="ECO:0000313" key="2">
    <source>
        <dbReference type="EMBL" id="CAH1778856.1"/>
    </source>
</evidence>
<dbReference type="OrthoDB" id="10055248at2759"/>
<keyword evidence="3" id="KW-1185">Reference proteome</keyword>
<dbReference type="EMBL" id="CAIIXF020000003">
    <property type="protein sequence ID" value="CAH1778856.1"/>
    <property type="molecule type" value="Genomic_DNA"/>
</dbReference>
<feature type="non-terminal residue" evidence="2">
    <location>
        <position position="1"/>
    </location>
</feature>
<feature type="non-terminal residue" evidence="2">
    <location>
        <position position="240"/>
    </location>
</feature>